<evidence type="ECO:0000313" key="6">
    <source>
        <dbReference type="Proteomes" id="UP001235064"/>
    </source>
</evidence>
<dbReference type="RefSeq" id="WP_286288581.1">
    <property type="nucleotide sequence ID" value="NZ_JASXSZ010000003.1"/>
</dbReference>
<dbReference type="Gene3D" id="3.40.50.1820">
    <property type="entry name" value="alpha/beta hydrolase"/>
    <property type="match status" value="1"/>
</dbReference>
<keyword evidence="2 3" id="KW-0378">Hydrolase</keyword>
<dbReference type="InterPro" id="IPR029058">
    <property type="entry name" value="AB_hydrolase_fold"/>
</dbReference>
<dbReference type="PROSITE" id="PS00122">
    <property type="entry name" value="CARBOXYLESTERASE_B_1"/>
    <property type="match status" value="1"/>
</dbReference>
<reference evidence="5 6" key="1">
    <citation type="submission" date="2023-06" db="EMBL/GenBank/DDBJ databases">
        <title>Microbacterium sp. nov., isolated from a waste landfill.</title>
        <authorList>
            <person name="Wen W."/>
        </authorList>
    </citation>
    <scope>NUCLEOTIDE SEQUENCE [LARGE SCALE GENOMIC DNA]</scope>
    <source>
        <strain evidence="5 6">ASV49</strain>
    </source>
</reference>
<dbReference type="InterPro" id="IPR050309">
    <property type="entry name" value="Type-B_Carboxylest/Lipase"/>
</dbReference>
<protein>
    <recommendedName>
        <fullName evidence="3">Carboxylic ester hydrolase</fullName>
        <ecNumber evidence="3">3.1.1.-</ecNumber>
    </recommendedName>
</protein>
<dbReference type="Pfam" id="PF00135">
    <property type="entry name" value="COesterase"/>
    <property type="match status" value="1"/>
</dbReference>
<comment type="similarity">
    <text evidence="1 3">Belongs to the type-B carboxylesterase/lipase family.</text>
</comment>
<dbReference type="PANTHER" id="PTHR11559">
    <property type="entry name" value="CARBOXYLESTERASE"/>
    <property type="match status" value="1"/>
</dbReference>
<evidence type="ECO:0000256" key="2">
    <source>
        <dbReference type="ARBA" id="ARBA00022801"/>
    </source>
</evidence>
<feature type="domain" description="Carboxylesterase type B" evidence="4">
    <location>
        <begin position="8"/>
        <end position="443"/>
    </location>
</feature>
<gene>
    <name evidence="5" type="ORF">QSV35_09895</name>
</gene>
<evidence type="ECO:0000259" key="4">
    <source>
        <dbReference type="Pfam" id="PF00135"/>
    </source>
</evidence>
<dbReference type="Proteomes" id="UP001235064">
    <property type="component" value="Unassembled WGS sequence"/>
</dbReference>
<accession>A0ABT7MYX2</accession>
<evidence type="ECO:0000256" key="3">
    <source>
        <dbReference type="RuleBase" id="RU361235"/>
    </source>
</evidence>
<dbReference type="EC" id="3.1.1.-" evidence="3"/>
<sequence length="478" mass="51025">MSDTLPQATTITISTGTLRGTEADGIMRFLGVPFARPPFGDLRFSKPVPVEPWDGERDATAFGPTAPQDPYRGPIGELLSTVEIPGEDILTANVWAPSDGIGMGLPVMVWFHGGALEHGSPALAVYDGTSFAREGLVFVSLAYRVGSEGFSMLEDAPLNLGLEDAAAGLAWVHREIAAFGGDPDRITIAGQSAGGSVVAALLMRSESRAVVRGAIVQSGPLRAETPERAGRATRAIAQRLGVEPTRAAFTRLTPRDLLAARAEVSAGSTAISGAPGFALAVDPDSLPVSPDIGLGRIDTPLLIGSTADEYRLWFTPEELAKIGRFKVFAARLATRTPASVVAAYRRAYPGALPGEILGQIIGDRLVRAPAIRAAETRSARTYVYEFAWSSPVRDLRAAHAMDIGFVFRIGYTPDALAMAGPNPPAVLADRMHTDWARFVETQDAGWPVFDEKRVIRRYDTETTEVVLPRAEALDSLPL</sequence>
<comment type="caution">
    <text evidence="5">The sequence shown here is derived from an EMBL/GenBank/DDBJ whole genome shotgun (WGS) entry which is preliminary data.</text>
</comment>
<evidence type="ECO:0000256" key="1">
    <source>
        <dbReference type="ARBA" id="ARBA00005964"/>
    </source>
</evidence>
<evidence type="ECO:0000313" key="5">
    <source>
        <dbReference type="EMBL" id="MDL9979646.1"/>
    </source>
</evidence>
<organism evidence="5 6">
    <name type="scientific">Microbacterium candidum</name>
    <dbReference type="NCBI Taxonomy" id="3041922"/>
    <lineage>
        <taxon>Bacteria</taxon>
        <taxon>Bacillati</taxon>
        <taxon>Actinomycetota</taxon>
        <taxon>Actinomycetes</taxon>
        <taxon>Micrococcales</taxon>
        <taxon>Microbacteriaceae</taxon>
        <taxon>Microbacterium</taxon>
    </lineage>
</organism>
<dbReference type="InterPro" id="IPR019826">
    <property type="entry name" value="Carboxylesterase_B_AS"/>
</dbReference>
<dbReference type="EMBL" id="JASXSZ010000003">
    <property type="protein sequence ID" value="MDL9979646.1"/>
    <property type="molecule type" value="Genomic_DNA"/>
</dbReference>
<name>A0ABT7MYX2_9MICO</name>
<proteinExistence type="inferred from homology"/>
<dbReference type="SUPFAM" id="SSF53474">
    <property type="entry name" value="alpha/beta-Hydrolases"/>
    <property type="match status" value="1"/>
</dbReference>
<dbReference type="InterPro" id="IPR002018">
    <property type="entry name" value="CarbesteraseB"/>
</dbReference>
<keyword evidence="6" id="KW-1185">Reference proteome</keyword>